<dbReference type="STRING" id="545695.TREAZ_2785"/>
<gene>
    <name evidence="1" type="ordered locus">TREAZ_2785</name>
</gene>
<dbReference type="EMBL" id="CP001841">
    <property type="protein sequence ID" value="AEF81701.1"/>
    <property type="molecule type" value="Genomic_DNA"/>
</dbReference>
<dbReference type="Proteomes" id="UP000009222">
    <property type="component" value="Chromosome"/>
</dbReference>
<proteinExistence type="predicted"/>
<evidence type="ECO:0000313" key="1">
    <source>
        <dbReference type="EMBL" id="AEF81701.1"/>
    </source>
</evidence>
<sequence length="67" mass="7434">MPSQDTAILTFFGTYYGRILKKCGEILPVPGGTGNFYTRGSWIKVKYFKANFADEKAPARGADALPW</sequence>
<reference evidence="1 2" key="2">
    <citation type="journal article" date="2011" name="ISME J.">
        <title>RNA-seq reveals cooperative metabolic interactions between two termite-gut spirochete species in co-culture.</title>
        <authorList>
            <person name="Rosenthal A.Z."/>
            <person name="Matson E.G."/>
            <person name="Eldar A."/>
            <person name="Leadbetter J.R."/>
        </authorList>
    </citation>
    <scope>NUCLEOTIDE SEQUENCE [LARGE SCALE GENOMIC DNA]</scope>
    <source>
        <strain evidence="2">ATCC BAA-888 / DSM 13862 / ZAS-9</strain>
    </source>
</reference>
<organism evidence="1 2">
    <name type="scientific">Leadbettera azotonutricia (strain ATCC BAA-888 / DSM 13862 / ZAS-9)</name>
    <name type="common">Treponema azotonutricium</name>
    <dbReference type="NCBI Taxonomy" id="545695"/>
    <lineage>
        <taxon>Bacteria</taxon>
        <taxon>Pseudomonadati</taxon>
        <taxon>Spirochaetota</taxon>
        <taxon>Spirochaetia</taxon>
        <taxon>Spirochaetales</taxon>
        <taxon>Breznakiellaceae</taxon>
        <taxon>Leadbettera</taxon>
    </lineage>
</organism>
<reference evidence="2" key="1">
    <citation type="submission" date="2009-12" db="EMBL/GenBank/DDBJ databases">
        <title>Complete sequence of Treponema azotonutricium strain ZAS-9.</title>
        <authorList>
            <person name="Tetu S.G."/>
            <person name="Matson E."/>
            <person name="Ren Q."/>
            <person name="Seshadri R."/>
            <person name="Elbourne L."/>
            <person name="Hassan K.A."/>
            <person name="Durkin A."/>
            <person name="Radune D."/>
            <person name="Mohamoud Y."/>
            <person name="Shay R."/>
            <person name="Jin S."/>
            <person name="Zhang X."/>
            <person name="Lucey K."/>
            <person name="Ballor N.R."/>
            <person name="Ottesen E."/>
            <person name="Rosenthal R."/>
            <person name="Allen A."/>
            <person name="Leadbetter J.R."/>
            <person name="Paulsen I.T."/>
        </authorList>
    </citation>
    <scope>NUCLEOTIDE SEQUENCE [LARGE SCALE GENOMIC DNA]</scope>
    <source>
        <strain evidence="2">ATCC BAA-888 / DSM 13862 / ZAS-9</strain>
    </source>
</reference>
<dbReference type="AlphaFoldDB" id="F5YD29"/>
<protein>
    <submittedName>
        <fullName evidence="1">Uncharacterized protein</fullName>
    </submittedName>
</protein>
<dbReference type="KEGG" id="taz:TREAZ_2785"/>
<name>F5YD29_LEAAZ</name>
<keyword evidence="2" id="KW-1185">Reference proteome</keyword>
<dbReference type="HOGENOM" id="CLU_2811167_0_0_12"/>
<accession>F5YD29</accession>
<evidence type="ECO:0000313" key="2">
    <source>
        <dbReference type="Proteomes" id="UP000009222"/>
    </source>
</evidence>
<dbReference type="InParanoid" id="F5YD29"/>